<name>A0AC60P4E9_IXOPE</name>
<sequence length="90" mass="10231">MNTADIGWEELIKVKKLPIIAMFLSGEETTSIISCATKIQLCCSIFKLSHLNVSIPCFKGMCLRRLVPCQRSLISFLHPYAELLVQDRFQ</sequence>
<protein>
    <submittedName>
        <fullName evidence="1">Uncharacterized protein</fullName>
    </submittedName>
</protein>
<accession>A0AC60P4E9</accession>
<dbReference type="EMBL" id="JABSTQ010011192">
    <property type="protein sequence ID" value="KAG0414258.1"/>
    <property type="molecule type" value="Genomic_DNA"/>
</dbReference>
<comment type="caution">
    <text evidence="1">The sequence shown here is derived from an EMBL/GenBank/DDBJ whole genome shotgun (WGS) entry which is preliminary data.</text>
</comment>
<keyword evidence="2" id="KW-1185">Reference proteome</keyword>
<dbReference type="Proteomes" id="UP000805193">
    <property type="component" value="Unassembled WGS sequence"/>
</dbReference>
<evidence type="ECO:0000313" key="2">
    <source>
        <dbReference type="Proteomes" id="UP000805193"/>
    </source>
</evidence>
<evidence type="ECO:0000313" key="1">
    <source>
        <dbReference type="EMBL" id="KAG0414258.1"/>
    </source>
</evidence>
<proteinExistence type="predicted"/>
<reference evidence="1 2" key="1">
    <citation type="journal article" date="2020" name="Cell">
        <title>Large-Scale Comparative Analyses of Tick Genomes Elucidate Their Genetic Diversity and Vector Capacities.</title>
        <authorList>
            <consortium name="Tick Genome and Microbiome Consortium (TIGMIC)"/>
            <person name="Jia N."/>
            <person name="Wang J."/>
            <person name="Shi W."/>
            <person name="Du L."/>
            <person name="Sun Y."/>
            <person name="Zhan W."/>
            <person name="Jiang J.F."/>
            <person name="Wang Q."/>
            <person name="Zhang B."/>
            <person name="Ji P."/>
            <person name="Bell-Sakyi L."/>
            <person name="Cui X.M."/>
            <person name="Yuan T.T."/>
            <person name="Jiang B.G."/>
            <person name="Yang W.F."/>
            <person name="Lam T.T."/>
            <person name="Chang Q.C."/>
            <person name="Ding S.J."/>
            <person name="Wang X.J."/>
            <person name="Zhu J.G."/>
            <person name="Ruan X.D."/>
            <person name="Zhao L."/>
            <person name="Wei J.T."/>
            <person name="Ye R.Z."/>
            <person name="Que T.C."/>
            <person name="Du C.H."/>
            <person name="Zhou Y.H."/>
            <person name="Cheng J.X."/>
            <person name="Dai P.F."/>
            <person name="Guo W.B."/>
            <person name="Han X.H."/>
            <person name="Huang E.J."/>
            <person name="Li L.F."/>
            <person name="Wei W."/>
            <person name="Gao Y.C."/>
            <person name="Liu J.Z."/>
            <person name="Shao H.Z."/>
            <person name="Wang X."/>
            <person name="Wang C.C."/>
            <person name="Yang T.C."/>
            <person name="Huo Q.B."/>
            <person name="Li W."/>
            <person name="Chen H.Y."/>
            <person name="Chen S.E."/>
            <person name="Zhou L.G."/>
            <person name="Ni X.B."/>
            <person name="Tian J.H."/>
            <person name="Sheng Y."/>
            <person name="Liu T."/>
            <person name="Pan Y.S."/>
            <person name="Xia L.Y."/>
            <person name="Li J."/>
            <person name="Zhao F."/>
            <person name="Cao W.C."/>
        </authorList>
    </citation>
    <scope>NUCLEOTIDE SEQUENCE [LARGE SCALE GENOMIC DNA]</scope>
    <source>
        <strain evidence="1">Iper-2018</strain>
    </source>
</reference>
<organism evidence="1 2">
    <name type="scientific">Ixodes persulcatus</name>
    <name type="common">Taiga tick</name>
    <dbReference type="NCBI Taxonomy" id="34615"/>
    <lineage>
        <taxon>Eukaryota</taxon>
        <taxon>Metazoa</taxon>
        <taxon>Ecdysozoa</taxon>
        <taxon>Arthropoda</taxon>
        <taxon>Chelicerata</taxon>
        <taxon>Arachnida</taxon>
        <taxon>Acari</taxon>
        <taxon>Parasitiformes</taxon>
        <taxon>Ixodida</taxon>
        <taxon>Ixodoidea</taxon>
        <taxon>Ixodidae</taxon>
        <taxon>Ixodinae</taxon>
        <taxon>Ixodes</taxon>
    </lineage>
</organism>
<gene>
    <name evidence="1" type="ORF">HPB47_008605</name>
</gene>